<dbReference type="OrthoDB" id="9775130at2"/>
<evidence type="ECO:0000313" key="1">
    <source>
        <dbReference type="EMBL" id="AZI57769.1"/>
    </source>
</evidence>
<accession>A0A3G8ZKC1</accession>
<dbReference type="Gene3D" id="3.40.50.1820">
    <property type="entry name" value="alpha/beta hydrolase"/>
    <property type="match status" value="1"/>
</dbReference>
<sequence length="361" mass="38966">MQLPDGVPIVTQTDVTFLMPDPHSEYDGVRLELDFSVAPADLDFSAVDGGWQLVLPRPAVGRFEYQFTLRRGQDYEWTIDPANPASVPNPFGAKSEVRFPDYEEPHWLDSVAAGSSLSIKTRPRFLSQAVPVTLWSPEGLDPRQMTPLLIANDGSDMADRGSLLGWATAAQAAGPFRVALLDPPHGLRDEWYAANPAYADEIVRSVLPAIRRKVRVGAVVGLGASLGGLAMVALQARHPAAVSALAVQSGSYFTADLDAQESDFYHFAQICSAVTAIAERSHSQVRPVPVLITCGVVEENFANNLAMAAALAGQGYELRMREVADAHTMIGWRDCWSPDLEELLIAASRTLSGAGLGGKRD</sequence>
<keyword evidence="2" id="KW-1185">Reference proteome</keyword>
<dbReference type="SUPFAM" id="SSF53474">
    <property type="entry name" value="alpha/beta-Hydrolases"/>
    <property type="match status" value="1"/>
</dbReference>
<gene>
    <name evidence="1" type="ORF">EH165_06020</name>
</gene>
<dbReference type="KEGG" id="nak:EH165_06020"/>
<dbReference type="EMBL" id="CP034170">
    <property type="protein sequence ID" value="AZI57769.1"/>
    <property type="molecule type" value="Genomic_DNA"/>
</dbReference>
<protein>
    <submittedName>
        <fullName evidence="1">Esterase</fullName>
    </submittedName>
</protein>
<dbReference type="InterPro" id="IPR050583">
    <property type="entry name" value="Mycobacterial_A85_antigen"/>
</dbReference>
<proteinExistence type="predicted"/>
<dbReference type="Proteomes" id="UP000268084">
    <property type="component" value="Chromosome"/>
</dbReference>
<dbReference type="PANTHER" id="PTHR48098">
    <property type="entry name" value="ENTEROCHELIN ESTERASE-RELATED"/>
    <property type="match status" value="1"/>
</dbReference>
<name>A0A3G8ZKC1_9ACTN</name>
<evidence type="ECO:0000313" key="2">
    <source>
        <dbReference type="Proteomes" id="UP000268084"/>
    </source>
</evidence>
<reference evidence="1 2" key="1">
    <citation type="submission" date="2018-11" db="EMBL/GenBank/DDBJ databases">
        <authorList>
            <person name="Da X."/>
        </authorList>
    </citation>
    <scope>NUCLEOTIDE SEQUENCE [LARGE SCALE GENOMIC DNA]</scope>
    <source>
        <strain evidence="1 2">S14-144</strain>
    </source>
</reference>
<organism evidence="1 2">
    <name type="scientific">Nakamurella antarctica</name>
    <dbReference type="NCBI Taxonomy" id="1902245"/>
    <lineage>
        <taxon>Bacteria</taxon>
        <taxon>Bacillati</taxon>
        <taxon>Actinomycetota</taxon>
        <taxon>Actinomycetes</taxon>
        <taxon>Nakamurellales</taxon>
        <taxon>Nakamurellaceae</taxon>
        <taxon>Nakamurella</taxon>
    </lineage>
</organism>
<dbReference type="AlphaFoldDB" id="A0A3G8ZKC1"/>
<dbReference type="InterPro" id="IPR029058">
    <property type="entry name" value="AB_hydrolase_fold"/>
</dbReference>
<dbReference type="RefSeq" id="WP_124798488.1">
    <property type="nucleotide sequence ID" value="NZ_CP034170.1"/>
</dbReference>
<reference evidence="1 2" key="2">
    <citation type="submission" date="2018-12" db="EMBL/GenBank/DDBJ databases">
        <title>Nakamurella antarcticus sp. nov., isolated from Antarctica South Shetland Islands soil.</title>
        <authorList>
            <person name="Peng F."/>
        </authorList>
    </citation>
    <scope>NUCLEOTIDE SEQUENCE [LARGE SCALE GENOMIC DNA]</scope>
    <source>
        <strain evidence="1 2">S14-144</strain>
    </source>
</reference>
<dbReference type="PANTHER" id="PTHR48098:SF6">
    <property type="entry name" value="FERRI-BACILLIBACTIN ESTERASE BESA"/>
    <property type="match status" value="1"/>
</dbReference>